<dbReference type="Proteomes" id="UP000789390">
    <property type="component" value="Unassembled WGS sequence"/>
</dbReference>
<reference evidence="2" key="1">
    <citation type="submission" date="2021-11" db="EMBL/GenBank/DDBJ databases">
        <authorList>
            <person name="Schell T."/>
        </authorList>
    </citation>
    <scope>NUCLEOTIDE SEQUENCE</scope>
    <source>
        <strain evidence="2">M5</strain>
    </source>
</reference>
<sequence>MDNIVELISDYQVDEILLASRKFKRKRKIKADCLTPEYRQKMKRMAAKELTQWISSGVPESCMTHLSSLSSSLPETFELKQQADVEVINASNNPLFEQPANNHLETKTSVVRDLECTKESRFPPESCVIHQMALPISHLNEESINPSDTESSTSDAEENLDDTDCDEFDGTTVIGVADSSSLGSSNLVSFKQILRHWAASTNQKKSHLTYLLQLLKEHKPLIDFDRLPSSGKQLMFIDGRDVPRQLETLEHTAGGKSKKHPLPPVIDLDNSGRYCHFGLENALAGISPGSYFWHADLLQYAHVYKTIPECLPHCIRQKVQQLDTDAAIEDAKRLLRGENARKVNYSQTVKNVPHFEVDFTADGVQIFNNSDKAECIPICVVVHSVSETSNRSLCEPIVLKIRSPIIIGVAHCKEKPNINVFLAPLLQELMRLDPNNHDVTGRQFTVSIRCVIADWPMRSYLKRVKGHSGYWSCERCVQAGVSRVIHSKGSKKKKKKTIQFLELNAPPRIDEDFLSYCKSDDCPDEHINGLHDISPFIKLNHPMVSGFSLEPMHTFFAGCAGGRLKGIAFKQNEGKLSSLQLSQVDQRLALFKMCKPLEFDRHVRSLSKCANKYKHHETRDMVMYILIPVFSGILQDDKLENLLLLQYSMLLIGGFDSAPISHDNIKKASGVLKLYVQQLIDFGYPIRPTTHLASHLPEDASHYKCGVEALSAFVFENFYRFFRNVLASGNLPLEQIRNRLVERSKYLLPTSADGMIIHSSKQFQIELKKIEAKNSGRKIVVKFADWQGTKKIVFPDFVLTNKYPDNICLLKNGKIVVCQDIIESPPKSNVFVIVGSTFKVKENACVRPYLSSDYNTFIVSKLDGLFGEWNLNNLLCKMYTVPYKLGDYSKLPDITMPHVSNIKWFTTPIRHTLISSV</sequence>
<evidence type="ECO:0000256" key="1">
    <source>
        <dbReference type="SAM" id="MobiDB-lite"/>
    </source>
</evidence>
<organism evidence="2 3">
    <name type="scientific">Daphnia galeata</name>
    <dbReference type="NCBI Taxonomy" id="27404"/>
    <lineage>
        <taxon>Eukaryota</taxon>
        <taxon>Metazoa</taxon>
        <taxon>Ecdysozoa</taxon>
        <taxon>Arthropoda</taxon>
        <taxon>Crustacea</taxon>
        <taxon>Branchiopoda</taxon>
        <taxon>Diplostraca</taxon>
        <taxon>Cladocera</taxon>
        <taxon>Anomopoda</taxon>
        <taxon>Daphniidae</taxon>
        <taxon>Daphnia</taxon>
    </lineage>
</organism>
<comment type="caution">
    <text evidence="2">The sequence shown here is derived from an EMBL/GenBank/DDBJ whole genome shotgun (WGS) entry which is preliminary data.</text>
</comment>
<gene>
    <name evidence="2" type="ORF">DGAL_LOCUS6955</name>
</gene>
<evidence type="ECO:0000313" key="3">
    <source>
        <dbReference type="Proteomes" id="UP000789390"/>
    </source>
</evidence>
<name>A0A8J2W3W3_9CRUS</name>
<dbReference type="AlphaFoldDB" id="A0A8J2W3W3"/>
<evidence type="ECO:0000313" key="2">
    <source>
        <dbReference type="EMBL" id="CAH0104235.1"/>
    </source>
</evidence>
<dbReference type="PANTHER" id="PTHR33053">
    <property type="entry name" value="PROTEIN, PUTATIVE-RELATED"/>
    <property type="match status" value="1"/>
</dbReference>
<protein>
    <submittedName>
        <fullName evidence="2">Uncharacterized protein</fullName>
    </submittedName>
</protein>
<keyword evidence="3" id="KW-1185">Reference proteome</keyword>
<accession>A0A8J2W3W3</accession>
<feature type="compositionally biased region" description="Acidic residues" evidence="1">
    <location>
        <begin position="155"/>
        <end position="167"/>
    </location>
</feature>
<dbReference type="OrthoDB" id="6330754at2759"/>
<dbReference type="EMBL" id="CAKKLH010000130">
    <property type="protein sequence ID" value="CAH0104235.1"/>
    <property type="molecule type" value="Genomic_DNA"/>
</dbReference>
<feature type="region of interest" description="Disordered" evidence="1">
    <location>
        <begin position="141"/>
        <end position="167"/>
    </location>
</feature>
<proteinExistence type="predicted"/>
<dbReference type="PANTHER" id="PTHR33053:SF26">
    <property type="entry name" value="TRANSPOSASE DOMAIN-CONTAINING PROTEIN"/>
    <property type="match status" value="1"/>
</dbReference>